<dbReference type="EMBL" id="JBHUMD010000008">
    <property type="protein sequence ID" value="MFD2602021.1"/>
    <property type="molecule type" value="Genomic_DNA"/>
</dbReference>
<gene>
    <name evidence="1" type="ORF">ACFSR3_08130</name>
</gene>
<accession>A0ABW5NTI8</accession>
<name>A0ABW5NTI8_9FLAO</name>
<evidence type="ECO:0008006" key="3">
    <source>
        <dbReference type="Google" id="ProtNLM"/>
    </source>
</evidence>
<sequence>MSGTRYFNFPVALLQDFMANSQKCLNDIMYYSVYAHSARLNYGDEVLRIRQSVVHYGLPVNSSELIVLNGKLLYESIPKASPMSGISTKMFYEFLTNEKKEFEKICLLGFLALKSIIGKKPYCKVDNKFWLSRMAGNSKSVDLEQLPDIIKKYSSEYMTKKIKSELKKHWGLKSYSRYTRGFYVSFDMKFEALVNEVEMKRKGLKEKQLREAENAIVAKVLEKLHTPKIALQESEPPASIRKIGAFSLKQARNLHTK</sequence>
<comment type="caution">
    <text evidence="1">The sequence shown here is derived from an EMBL/GenBank/DDBJ whole genome shotgun (WGS) entry which is preliminary data.</text>
</comment>
<protein>
    <recommendedName>
        <fullName evidence="3">Initiator Replication protein</fullName>
    </recommendedName>
</protein>
<reference evidence="2" key="1">
    <citation type="journal article" date="2019" name="Int. J. Syst. Evol. Microbiol.">
        <title>The Global Catalogue of Microorganisms (GCM) 10K type strain sequencing project: providing services to taxonomists for standard genome sequencing and annotation.</title>
        <authorList>
            <consortium name="The Broad Institute Genomics Platform"/>
            <consortium name="The Broad Institute Genome Sequencing Center for Infectious Disease"/>
            <person name="Wu L."/>
            <person name="Ma J."/>
        </authorList>
    </citation>
    <scope>NUCLEOTIDE SEQUENCE [LARGE SCALE GENOMIC DNA]</scope>
    <source>
        <strain evidence="2">KCTC 42107</strain>
    </source>
</reference>
<keyword evidence="2" id="KW-1185">Reference proteome</keyword>
<dbReference type="RefSeq" id="WP_379820522.1">
    <property type="nucleotide sequence ID" value="NZ_JBHUMD010000008.1"/>
</dbReference>
<organism evidence="1 2">
    <name type="scientific">Flavobacterium suzhouense</name>
    <dbReference type="NCBI Taxonomy" id="1529638"/>
    <lineage>
        <taxon>Bacteria</taxon>
        <taxon>Pseudomonadati</taxon>
        <taxon>Bacteroidota</taxon>
        <taxon>Flavobacteriia</taxon>
        <taxon>Flavobacteriales</taxon>
        <taxon>Flavobacteriaceae</taxon>
        <taxon>Flavobacterium</taxon>
    </lineage>
</organism>
<evidence type="ECO:0000313" key="1">
    <source>
        <dbReference type="EMBL" id="MFD2602021.1"/>
    </source>
</evidence>
<evidence type="ECO:0000313" key="2">
    <source>
        <dbReference type="Proteomes" id="UP001597480"/>
    </source>
</evidence>
<dbReference type="Proteomes" id="UP001597480">
    <property type="component" value="Unassembled WGS sequence"/>
</dbReference>
<proteinExistence type="predicted"/>